<gene>
    <name evidence="2" type="ORF">EWE75_19910</name>
</gene>
<evidence type="ECO:0000313" key="2">
    <source>
        <dbReference type="EMBL" id="RZF61032.1"/>
    </source>
</evidence>
<dbReference type="Pfam" id="PF16670">
    <property type="entry name" value="PI-PLC-C1"/>
    <property type="match status" value="1"/>
</dbReference>
<accession>A0A4Q6XTV4</accession>
<evidence type="ECO:0000313" key="3">
    <source>
        <dbReference type="Proteomes" id="UP000292085"/>
    </source>
</evidence>
<dbReference type="AlphaFoldDB" id="A0A4Q6XTV4"/>
<dbReference type="InterPro" id="IPR017946">
    <property type="entry name" value="PLC-like_Pdiesterase_TIM-brl"/>
</dbReference>
<dbReference type="Proteomes" id="UP000292085">
    <property type="component" value="Unassembled WGS sequence"/>
</dbReference>
<dbReference type="Gene3D" id="3.20.20.190">
    <property type="entry name" value="Phosphatidylinositol (PI) phosphodiesterase"/>
    <property type="match status" value="1"/>
</dbReference>
<proteinExistence type="predicted"/>
<organism evidence="2 3">
    <name type="scientific">Sphingomonas populi</name>
    <dbReference type="NCBI Taxonomy" id="2484750"/>
    <lineage>
        <taxon>Bacteria</taxon>
        <taxon>Pseudomonadati</taxon>
        <taxon>Pseudomonadota</taxon>
        <taxon>Alphaproteobacteria</taxon>
        <taxon>Sphingomonadales</taxon>
        <taxon>Sphingomonadaceae</taxon>
        <taxon>Sphingomonas</taxon>
    </lineage>
</organism>
<dbReference type="RefSeq" id="WP_130159856.1">
    <property type="nucleotide sequence ID" value="NZ_SGIS01000040.1"/>
</dbReference>
<dbReference type="GO" id="GO:0008081">
    <property type="term" value="F:phosphoric diester hydrolase activity"/>
    <property type="evidence" value="ECO:0007669"/>
    <property type="project" value="InterPro"/>
</dbReference>
<dbReference type="EMBL" id="SGIS01000040">
    <property type="protein sequence ID" value="RZF61032.1"/>
    <property type="molecule type" value="Genomic_DNA"/>
</dbReference>
<dbReference type="GO" id="GO:0006629">
    <property type="term" value="P:lipid metabolic process"/>
    <property type="evidence" value="ECO:0007669"/>
    <property type="project" value="InterPro"/>
</dbReference>
<reference evidence="2 3" key="1">
    <citation type="submission" date="2019-02" db="EMBL/GenBank/DDBJ databases">
        <authorList>
            <person name="Li Y."/>
        </authorList>
    </citation>
    <scope>NUCLEOTIDE SEQUENCE [LARGE SCALE GENOMIC DNA]</scope>
    <source>
        <strain evidence="2 3">3-7</strain>
    </source>
</reference>
<protein>
    <recommendedName>
        <fullName evidence="4">Calcium-dependent phosphoinositide phospholipase C</fullName>
    </recommendedName>
</protein>
<keyword evidence="1" id="KW-0732">Signal</keyword>
<keyword evidence="3" id="KW-1185">Reference proteome</keyword>
<evidence type="ECO:0000256" key="1">
    <source>
        <dbReference type="SAM" id="SignalP"/>
    </source>
</evidence>
<sequence length="400" mass="43562">MPRYYVSLAALAAALIAASPAPKPEAADLNPDLKINEIQVLGTHNSYAMPVDKRLLAIVDPILGRVTTDLPNTLPPAQRALFREEHPNDVSISDGLSYLHPDLTTQLNEGMRSLEIDVNPDPEGGTFADPAGYRLLRAQGATGLLPFNARAMAAPGYKVLHIPDIDFRSHCQPLKQCLAQVRDWSDAHPGHVPLFLVLEAKSSDLPLLPGPTHTVPFTPALFDALDAEIVAVLSRRRLITPDDVRGSHSTLNAAIRAGGWPSLHAARGKIVILMITANGEESTRGYLAGHPSLKGRMAFLRAEPGEDHAAFLMFDNALLRQAQIRDYVRQGYIVRTRSDIEAYEAKTNDLRRANAAFASGAQIVSTDFEHPGNAFGTRYVVRLPGGGVARRNPLLEMPKR</sequence>
<dbReference type="OrthoDB" id="195526at2"/>
<dbReference type="SUPFAM" id="SSF51695">
    <property type="entry name" value="PLC-like phosphodiesterases"/>
    <property type="match status" value="1"/>
</dbReference>
<evidence type="ECO:0008006" key="4">
    <source>
        <dbReference type="Google" id="ProtNLM"/>
    </source>
</evidence>
<comment type="caution">
    <text evidence="2">The sequence shown here is derived from an EMBL/GenBank/DDBJ whole genome shotgun (WGS) entry which is preliminary data.</text>
</comment>
<feature type="chain" id="PRO_5021012161" description="Calcium-dependent phosphoinositide phospholipase C" evidence="1">
    <location>
        <begin position="27"/>
        <end position="400"/>
    </location>
</feature>
<dbReference type="CDD" id="cd08589">
    <property type="entry name" value="PI-PLCc_SaPLC1_like"/>
    <property type="match status" value="1"/>
</dbReference>
<dbReference type="InterPro" id="IPR032075">
    <property type="entry name" value="PI-PLC-C1"/>
</dbReference>
<feature type="signal peptide" evidence="1">
    <location>
        <begin position="1"/>
        <end position="26"/>
    </location>
</feature>
<name>A0A4Q6XTV4_9SPHN</name>